<name>A0ABN7APD4_9HEMI</name>
<keyword evidence="2" id="KW-0732">Signal</keyword>
<keyword evidence="4" id="KW-1185">Reference proteome</keyword>
<dbReference type="Proteomes" id="UP001307889">
    <property type="component" value="Chromosome 4"/>
</dbReference>
<accession>A0ABN7APD4</accession>
<evidence type="ECO:0000256" key="2">
    <source>
        <dbReference type="SAM" id="SignalP"/>
    </source>
</evidence>
<proteinExistence type="predicted"/>
<keyword evidence="1" id="KW-0472">Membrane</keyword>
<evidence type="ECO:0000313" key="3">
    <source>
        <dbReference type="EMBL" id="BES93833.1"/>
    </source>
</evidence>
<keyword evidence="1" id="KW-0812">Transmembrane</keyword>
<sequence length="200" mass="22040">MRPTLILVALLAALAVAAAQESGGFELPVQLIGFPVIIVAVRIANFLKKMSYALNPNTYRSRSRRGIDVNPDTIDVDEVEKRLVKEMGQGVCIYHRVCSAYAERAPAGPNDIDWNDIFSKFSSYPRDMGENYILSVFLGDIVGSAALCRGLAKRGRDCEARRGLYPVPQPPQLPKSLPHSLPQLPQSLPQMYHGLPHVLS</sequence>
<evidence type="ECO:0000256" key="1">
    <source>
        <dbReference type="SAM" id="Phobius"/>
    </source>
</evidence>
<feature type="transmembrane region" description="Helical" evidence="1">
    <location>
        <begin position="29"/>
        <end position="47"/>
    </location>
</feature>
<protein>
    <submittedName>
        <fullName evidence="3">Uncharacterized protein</fullName>
    </submittedName>
</protein>
<feature type="signal peptide" evidence="2">
    <location>
        <begin position="1"/>
        <end position="19"/>
    </location>
</feature>
<dbReference type="EMBL" id="AP028912">
    <property type="protein sequence ID" value="BES93833.1"/>
    <property type="molecule type" value="Genomic_DNA"/>
</dbReference>
<keyword evidence="1" id="KW-1133">Transmembrane helix</keyword>
<evidence type="ECO:0000313" key="4">
    <source>
        <dbReference type="Proteomes" id="UP001307889"/>
    </source>
</evidence>
<feature type="chain" id="PRO_5045592422" evidence="2">
    <location>
        <begin position="20"/>
        <end position="200"/>
    </location>
</feature>
<reference evidence="3 4" key="1">
    <citation type="submission" date="2023-09" db="EMBL/GenBank/DDBJ databases">
        <title>Nesidiocoris tenuis whole genome shotgun sequence.</title>
        <authorList>
            <person name="Shibata T."/>
            <person name="Shimoda M."/>
            <person name="Kobayashi T."/>
            <person name="Uehara T."/>
        </authorList>
    </citation>
    <scope>NUCLEOTIDE SEQUENCE [LARGE SCALE GENOMIC DNA]</scope>
    <source>
        <strain evidence="3 4">Japan</strain>
    </source>
</reference>
<gene>
    <name evidence="3" type="ORF">NTJ_06642</name>
</gene>
<organism evidence="3 4">
    <name type="scientific">Nesidiocoris tenuis</name>
    <dbReference type="NCBI Taxonomy" id="355587"/>
    <lineage>
        <taxon>Eukaryota</taxon>
        <taxon>Metazoa</taxon>
        <taxon>Ecdysozoa</taxon>
        <taxon>Arthropoda</taxon>
        <taxon>Hexapoda</taxon>
        <taxon>Insecta</taxon>
        <taxon>Pterygota</taxon>
        <taxon>Neoptera</taxon>
        <taxon>Paraneoptera</taxon>
        <taxon>Hemiptera</taxon>
        <taxon>Heteroptera</taxon>
        <taxon>Panheteroptera</taxon>
        <taxon>Cimicomorpha</taxon>
        <taxon>Miridae</taxon>
        <taxon>Dicyphina</taxon>
        <taxon>Nesidiocoris</taxon>
    </lineage>
</organism>